<dbReference type="RefSeq" id="WP_031998287.1">
    <property type="nucleotide sequence ID" value="NZ_AP024802.1"/>
</dbReference>
<protein>
    <recommendedName>
        <fullName evidence="3">HEPN domain-containing protein</fullName>
    </recommendedName>
</protein>
<evidence type="ECO:0000313" key="1">
    <source>
        <dbReference type="EMBL" id="KQD08225.1"/>
    </source>
</evidence>
<dbReference type="AlphaFoldDB" id="A0AB73F7I7"/>
<organism evidence="1 2">
    <name type="scientific">Acinetobacter baumannii</name>
    <dbReference type="NCBI Taxonomy" id="470"/>
    <lineage>
        <taxon>Bacteria</taxon>
        <taxon>Pseudomonadati</taxon>
        <taxon>Pseudomonadota</taxon>
        <taxon>Gammaproteobacteria</taxon>
        <taxon>Moraxellales</taxon>
        <taxon>Moraxellaceae</taxon>
        <taxon>Acinetobacter</taxon>
        <taxon>Acinetobacter calcoaceticus/baumannii complex</taxon>
    </lineage>
</organism>
<evidence type="ECO:0008006" key="3">
    <source>
        <dbReference type="Google" id="ProtNLM"/>
    </source>
</evidence>
<name>A0AB73F7I7_ACIBA</name>
<proteinExistence type="predicted"/>
<gene>
    <name evidence="1" type="ORF">APD06_17270</name>
</gene>
<sequence length="131" mass="15337">MSVKARDIFQHAESFFDPKNCDEIVARMLINRAYYGIYGYVLSEVENRLFYDLDKSNPSVHQALINTFKYKKCSSVDQQKLVAKIATQLRQARLLRSNADYELQYHITHKDTEQALLLGKQIFEMIELLDI</sequence>
<comment type="caution">
    <text evidence="1">The sequence shown here is derived from an EMBL/GenBank/DDBJ whole genome shotgun (WGS) entry which is preliminary data.</text>
</comment>
<accession>A0AB73F7I7</accession>
<dbReference type="EMBL" id="LLFE01000221">
    <property type="protein sequence ID" value="KQD08225.1"/>
    <property type="molecule type" value="Genomic_DNA"/>
</dbReference>
<dbReference type="Proteomes" id="UP000051322">
    <property type="component" value="Unassembled WGS sequence"/>
</dbReference>
<dbReference type="Gene3D" id="1.20.120.330">
    <property type="entry name" value="Nucleotidyltransferases domain 2"/>
    <property type="match status" value="1"/>
</dbReference>
<reference evidence="1 2" key="1">
    <citation type="submission" date="2015-10" db="EMBL/GenBank/DDBJ databases">
        <title>The utility of whole genome sequencing in characterizing Acinetobacter epidemiology and analyzing hospital outbreaks.</title>
        <authorList>
            <person name="Ozer E.A."/>
            <person name="Fitzpatrick M.A."/>
            <person name="Hauser A.R."/>
        </authorList>
    </citation>
    <scope>NUCLEOTIDE SEQUENCE [LARGE SCALE GENOMIC DNA]</scope>
    <source>
        <strain evidence="1 2">ABBL059</strain>
    </source>
</reference>
<evidence type="ECO:0000313" key="2">
    <source>
        <dbReference type="Proteomes" id="UP000051322"/>
    </source>
</evidence>